<proteinExistence type="predicted"/>
<dbReference type="HOGENOM" id="CLU_2188749_0_0_1"/>
<dbReference type="EMBL" id="CM001881">
    <property type="protein sequence ID" value="EOY23815.1"/>
    <property type="molecule type" value="Genomic_DNA"/>
</dbReference>
<evidence type="ECO:0000313" key="2">
    <source>
        <dbReference type="Proteomes" id="UP000026915"/>
    </source>
</evidence>
<accession>A0A061G1U3</accession>
<reference evidence="1 2" key="1">
    <citation type="journal article" date="2013" name="Genome Biol.">
        <title>The genome sequence of the most widely cultivated cacao type and its use to identify candidate genes regulating pod color.</title>
        <authorList>
            <person name="Motamayor J.C."/>
            <person name="Mockaitis K."/>
            <person name="Schmutz J."/>
            <person name="Haiminen N."/>
            <person name="Iii D.L."/>
            <person name="Cornejo O."/>
            <person name="Findley S.D."/>
            <person name="Zheng P."/>
            <person name="Utro F."/>
            <person name="Royaert S."/>
            <person name="Saski C."/>
            <person name="Jenkins J."/>
            <person name="Podicheti R."/>
            <person name="Zhao M."/>
            <person name="Scheffler B.E."/>
            <person name="Stack J.C."/>
            <person name="Feltus F.A."/>
            <person name="Mustiga G.M."/>
            <person name="Amores F."/>
            <person name="Phillips W."/>
            <person name="Marelli J.P."/>
            <person name="May G.D."/>
            <person name="Shapiro H."/>
            <person name="Ma J."/>
            <person name="Bustamante C.D."/>
            <person name="Schnell R.J."/>
            <person name="Main D."/>
            <person name="Gilbert D."/>
            <person name="Parida L."/>
            <person name="Kuhn D.N."/>
        </authorList>
    </citation>
    <scope>NUCLEOTIDE SEQUENCE [LARGE SCALE GENOMIC DNA]</scope>
    <source>
        <strain evidence="2">cv. Matina 1-6</strain>
    </source>
</reference>
<sequence length="109" mass="12814">MIILTLKAFSQILDMTRPQEMHYFLRAIQSLVFYFLYLSLNESHNLFRQNFYSAENWFLNHDAMLISTSRDRGVKRMPHQTVVYISNNLQQPAQALLVCIQQAFIIGLS</sequence>
<dbReference type="Proteomes" id="UP000026915">
    <property type="component" value="Chromosome 3"/>
</dbReference>
<dbReference type="Gramene" id="EOY23815">
    <property type="protein sequence ID" value="EOY23815"/>
    <property type="gene ID" value="TCM_015591"/>
</dbReference>
<organism evidence="1 2">
    <name type="scientific">Theobroma cacao</name>
    <name type="common">Cacao</name>
    <name type="synonym">Cocoa</name>
    <dbReference type="NCBI Taxonomy" id="3641"/>
    <lineage>
        <taxon>Eukaryota</taxon>
        <taxon>Viridiplantae</taxon>
        <taxon>Streptophyta</taxon>
        <taxon>Embryophyta</taxon>
        <taxon>Tracheophyta</taxon>
        <taxon>Spermatophyta</taxon>
        <taxon>Magnoliopsida</taxon>
        <taxon>eudicotyledons</taxon>
        <taxon>Gunneridae</taxon>
        <taxon>Pentapetalae</taxon>
        <taxon>rosids</taxon>
        <taxon>malvids</taxon>
        <taxon>Malvales</taxon>
        <taxon>Malvaceae</taxon>
        <taxon>Byttnerioideae</taxon>
        <taxon>Theobroma</taxon>
    </lineage>
</organism>
<keyword evidence="2" id="KW-1185">Reference proteome</keyword>
<evidence type="ECO:0000313" key="1">
    <source>
        <dbReference type="EMBL" id="EOY23815.1"/>
    </source>
</evidence>
<gene>
    <name evidence="1" type="ORF">TCM_015591</name>
</gene>
<protein>
    <submittedName>
        <fullName evidence="1">Uncharacterized protein</fullName>
    </submittedName>
</protein>
<name>A0A061G1U3_THECC</name>
<dbReference type="AlphaFoldDB" id="A0A061G1U3"/>
<dbReference type="InParanoid" id="A0A061G1U3"/>